<comment type="caution">
    <text evidence="1">The sequence shown here is derived from an EMBL/GenBank/DDBJ whole genome shotgun (WGS) entry which is preliminary data.</text>
</comment>
<dbReference type="EMBL" id="BARW01000321">
    <property type="protein sequence ID" value="GAI62725.1"/>
    <property type="molecule type" value="Genomic_DNA"/>
</dbReference>
<reference evidence="1" key="1">
    <citation type="journal article" date="2014" name="Front. Microbiol.">
        <title>High frequency of phylogenetically diverse reductive dehalogenase-homologous genes in deep subseafloor sedimentary metagenomes.</title>
        <authorList>
            <person name="Kawai M."/>
            <person name="Futagami T."/>
            <person name="Toyoda A."/>
            <person name="Takaki Y."/>
            <person name="Nishi S."/>
            <person name="Hori S."/>
            <person name="Arai W."/>
            <person name="Tsubouchi T."/>
            <person name="Morono Y."/>
            <person name="Uchiyama I."/>
            <person name="Ito T."/>
            <person name="Fujiyama A."/>
            <person name="Inagaki F."/>
            <person name="Takami H."/>
        </authorList>
    </citation>
    <scope>NUCLEOTIDE SEQUENCE</scope>
    <source>
        <strain evidence="1">Expedition CK06-06</strain>
    </source>
</reference>
<accession>X1RHU3</accession>
<proteinExistence type="predicted"/>
<sequence length="112" mass="12426">SGKITSIEIWANKTLLDCKVATFYIESGNNLSTRDWELIGTVISGSKKTFEVDIEVKEGDYIGISYSRDGKIEIDASGGNDWHILYEDHIPCNNKAFDTGERIISLHGTGIE</sequence>
<dbReference type="AlphaFoldDB" id="X1RHU3"/>
<evidence type="ECO:0000313" key="1">
    <source>
        <dbReference type="EMBL" id="GAI62725.1"/>
    </source>
</evidence>
<organism evidence="1">
    <name type="scientific">marine sediment metagenome</name>
    <dbReference type="NCBI Taxonomy" id="412755"/>
    <lineage>
        <taxon>unclassified sequences</taxon>
        <taxon>metagenomes</taxon>
        <taxon>ecological metagenomes</taxon>
    </lineage>
</organism>
<gene>
    <name evidence="1" type="ORF">S12H4_01567</name>
</gene>
<protein>
    <submittedName>
        <fullName evidence="1">Uncharacterized protein</fullName>
    </submittedName>
</protein>
<feature type="non-terminal residue" evidence="1">
    <location>
        <position position="1"/>
    </location>
</feature>
<name>X1RHU3_9ZZZZ</name>